<keyword evidence="3" id="KW-1185">Reference proteome</keyword>
<keyword evidence="1" id="KW-0812">Transmembrane</keyword>
<feature type="transmembrane region" description="Helical" evidence="1">
    <location>
        <begin position="41"/>
        <end position="61"/>
    </location>
</feature>
<evidence type="ECO:0000256" key="1">
    <source>
        <dbReference type="SAM" id="Phobius"/>
    </source>
</evidence>
<evidence type="ECO:0000313" key="2">
    <source>
        <dbReference type="EMBL" id="CAE6970321.1"/>
    </source>
</evidence>
<evidence type="ECO:0000313" key="3">
    <source>
        <dbReference type="Proteomes" id="UP000604046"/>
    </source>
</evidence>
<reference evidence="2" key="1">
    <citation type="submission" date="2021-02" db="EMBL/GenBank/DDBJ databases">
        <authorList>
            <person name="Dougan E. K."/>
            <person name="Rhodes N."/>
            <person name="Thang M."/>
            <person name="Chan C."/>
        </authorList>
    </citation>
    <scope>NUCLEOTIDE SEQUENCE</scope>
</reference>
<feature type="transmembrane region" description="Helical" evidence="1">
    <location>
        <begin position="290"/>
        <end position="308"/>
    </location>
</feature>
<dbReference type="AlphaFoldDB" id="A0A812I268"/>
<keyword evidence="1" id="KW-0472">Membrane</keyword>
<keyword evidence="1" id="KW-1133">Transmembrane helix</keyword>
<accession>A0A812I268</accession>
<gene>
    <name evidence="2" type="ORF">SNAT2548_LOCUS2470</name>
</gene>
<comment type="caution">
    <text evidence="2">The sequence shown here is derived from an EMBL/GenBank/DDBJ whole genome shotgun (WGS) entry which is preliminary data.</text>
</comment>
<proteinExistence type="predicted"/>
<feature type="transmembrane region" description="Helical" evidence="1">
    <location>
        <begin position="348"/>
        <end position="369"/>
    </location>
</feature>
<feature type="transmembrane region" description="Helical" evidence="1">
    <location>
        <begin position="123"/>
        <end position="152"/>
    </location>
</feature>
<feature type="transmembrane region" description="Helical" evidence="1">
    <location>
        <begin position="173"/>
        <end position="195"/>
    </location>
</feature>
<organism evidence="2 3">
    <name type="scientific">Symbiodinium natans</name>
    <dbReference type="NCBI Taxonomy" id="878477"/>
    <lineage>
        <taxon>Eukaryota</taxon>
        <taxon>Sar</taxon>
        <taxon>Alveolata</taxon>
        <taxon>Dinophyceae</taxon>
        <taxon>Suessiales</taxon>
        <taxon>Symbiodiniaceae</taxon>
        <taxon>Symbiodinium</taxon>
    </lineage>
</organism>
<feature type="transmembrane region" description="Helical" evidence="1">
    <location>
        <begin position="215"/>
        <end position="235"/>
    </location>
</feature>
<feature type="transmembrane region" description="Helical" evidence="1">
    <location>
        <begin position="320"/>
        <end position="342"/>
    </location>
</feature>
<dbReference type="Proteomes" id="UP000604046">
    <property type="component" value="Unassembled WGS sequence"/>
</dbReference>
<feature type="transmembrane region" description="Helical" evidence="1">
    <location>
        <begin position="255"/>
        <end position="275"/>
    </location>
</feature>
<protein>
    <submittedName>
        <fullName evidence="2">Uncharacterized protein</fullName>
    </submittedName>
</protein>
<name>A0A812I268_9DINO</name>
<sequence length="441" mass="48803">MDSSTSCLENLSPFEEGQDGMYLTWRYKPSFRNVHRVVQSYLQMLILLALAIVPMWVLSFGQNDYYVASEGGMCLQSDGVTPISAEDYPTNEPPHCKYGLTPEAAEGGWMTSPWQKHAHRNGAWYQALIAAHIVFGCVLTAATFVAFFSFLFGQLCCAAHRGSESARVRITSLVYYYGFVWGWVANITVAIAMAFTRFFTLGSDATNWRWMFSSGFFVTFYFIVLIVLLNLNVLLQDSKADTYTVGETYLRRLTLYSAQGMFVMCLSLVIVLTFSPETMELLGMSDYDRIMLAVVTAFIIEPMLGFGFKISSSSDDHFKALAACTVYFITILTMAINLTYMFDTTKTVPVVVLLLSLYLATMIWTGFLISAQGGSGEDQSICQQLCRVFSCGCCDLFGSKPAPASATPGKPADGALPTLLADRFKPADQSPLLEDAKKSEA</sequence>
<dbReference type="EMBL" id="CAJNDS010000147">
    <property type="protein sequence ID" value="CAE6970321.1"/>
    <property type="molecule type" value="Genomic_DNA"/>
</dbReference>